<evidence type="ECO:0000313" key="1">
    <source>
        <dbReference type="EMBL" id="ABO56225.1"/>
    </source>
</evidence>
<dbReference type="HOGENOM" id="CLU_2261583_0_0_4"/>
<dbReference type="eggNOG" id="ENOG50333KT">
    <property type="taxonomic scope" value="Bacteria"/>
</dbReference>
<protein>
    <submittedName>
        <fullName evidence="1">Uncharacterized protein</fullName>
    </submittedName>
</protein>
<accession>A4JIX2</accession>
<proteinExistence type="predicted"/>
<dbReference type="InterPro" id="IPR008018">
    <property type="entry name" value="Phage_tail_attach_FII"/>
</dbReference>
<evidence type="ECO:0000313" key="2">
    <source>
        <dbReference type="Proteomes" id="UP000002287"/>
    </source>
</evidence>
<dbReference type="KEGG" id="bvi:Bcep1808_3235"/>
<dbReference type="Proteomes" id="UP000002287">
    <property type="component" value="Chromosome 1"/>
</dbReference>
<dbReference type="EMBL" id="CP000614">
    <property type="protein sequence ID" value="ABO56225.1"/>
    <property type="molecule type" value="Genomic_DNA"/>
</dbReference>
<name>A4JIX2_BURVG</name>
<reference evidence="2" key="1">
    <citation type="submission" date="2007-03" db="EMBL/GenBank/DDBJ databases">
        <title>Complete sequence of chromosome 1 of Burkholderia vietnamiensis G4.</title>
        <authorList>
            <consortium name="US DOE Joint Genome Institute"/>
            <person name="Copeland A."/>
            <person name="Lucas S."/>
            <person name="Lapidus A."/>
            <person name="Barry K."/>
            <person name="Detter J.C."/>
            <person name="Glavina del Rio T."/>
            <person name="Hammon N."/>
            <person name="Israni S."/>
            <person name="Dalin E."/>
            <person name="Tice H."/>
            <person name="Pitluck S."/>
            <person name="Chain P."/>
            <person name="Malfatti S."/>
            <person name="Shin M."/>
            <person name="Vergez L."/>
            <person name="Schmutz J."/>
            <person name="Larimer F."/>
            <person name="Land M."/>
            <person name="Hauser L."/>
            <person name="Kyrpides N."/>
            <person name="Tiedje J."/>
            <person name="Richardson P."/>
        </authorList>
    </citation>
    <scope>NUCLEOTIDE SEQUENCE [LARGE SCALE GENOMIC DNA]</scope>
    <source>
        <strain evidence="2">G4 / LMG 22486</strain>
    </source>
</reference>
<organism evidence="1 2">
    <name type="scientific">Burkholderia vietnamiensis (strain G4 / LMG 22486)</name>
    <name type="common">Burkholderia cepacia (strain R1808)</name>
    <dbReference type="NCBI Taxonomy" id="269482"/>
    <lineage>
        <taxon>Bacteria</taxon>
        <taxon>Pseudomonadati</taxon>
        <taxon>Pseudomonadota</taxon>
        <taxon>Betaproteobacteria</taxon>
        <taxon>Burkholderiales</taxon>
        <taxon>Burkholderiaceae</taxon>
        <taxon>Burkholderia</taxon>
        <taxon>Burkholderia cepacia complex</taxon>
    </lineage>
</organism>
<gene>
    <name evidence="1" type="ordered locus">Bcep1808_3235</name>
</gene>
<dbReference type="GO" id="GO:0019068">
    <property type="term" value="P:virion assembly"/>
    <property type="evidence" value="ECO:0007669"/>
    <property type="project" value="InterPro"/>
</dbReference>
<sequence length="102" mass="11277">MPVAFERAVSRLFARLGVPGSYRLADGRVIATRFIAKQADVVESFGDTRLVVATHRFDVMARDVADPREGDRFTVAGQTYQVVGDPLVDRDRLIWTLTGAPV</sequence>
<dbReference type="AlphaFoldDB" id="A4JIX2"/>
<dbReference type="Pfam" id="PF05354">
    <property type="entry name" value="Phage_attach"/>
    <property type="match status" value="1"/>
</dbReference>